<evidence type="ECO:0000313" key="2">
    <source>
        <dbReference type="EMBL" id="MVQ29794.1"/>
    </source>
</evidence>
<feature type="transmembrane region" description="Helical" evidence="1">
    <location>
        <begin position="347"/>
        <end position="366"/>
    </location>
</feature>
<feature type="transmembrane region" description="Helical" evidence="1">
    <location>
        <begin position="183"/>
        <end position="204"/>
    </location>
</feature>
<dbReference type="Proteomes" id="UP000469385">
    <property type="component" value="Unassembled WGS sequence"/>
</dbReference>
<sequence>MNFPYFGDAKFYLEMAGTCARSIEGGDPFVGCYNGLRPIGSFAYFTLPHLLSQDPVTVLYIQVGLNVLMFLLLLWALATIPHPEILRPGGRGRRLAAAGGLLGAVALCLPFFPVALSDLPSVAVFMAGLAFLLRPAPTRIGAVGAGLLMGAACMLKQNFYVFTAMAIGLHGAVHWWRGDRQQLTRAFLACAGAAIAVLQLYWVWLHTGHFRPYDPTGIVMDEVNKVNVIEFVAYALPQQSGYFTTVDSTSLSKLSQFCIKLLQGFFAYRPAAYLGYAPAGSPVTLPLTGLLLLKAYLATLVVVAGHAWAAWVAPPRWRVVVLLGLGTILFTTWYLHVENRYFLASKLLLLWWVLGWALPVLAARLADSARQVGLLAGAPAPGAPEAAQGYVSKLAVAAYGLVLLLCFLTFQQADLLHTVGSSYAYLKGHWADFYDYNAPYAGRNDYLPSIYLVFAAWALPLQFVGAITDIATVGQVTLLRTGEVLWARMLLVGLFFATAALVCRVALHVTQSRASAWRAAAIFATSPIAVFPVFLMGQYDVVAVLLVVAGVWAYFQRRFWTFALLFALAIPYKYFAVAYFAPLLLLAPVTWKRRAQLGAVGLAFTALQFLAYWPSTTFRQNIFVLVLTKSGVGAGAVRNMPSTWLVLGACGCLLVCAACVWWRWKTDAQWHKASILACTAISAFMFMGVQWHPQWLLFATPFLALSTLYLRRPARWLAVEIVATIAFGWILANSWPGNLDAAMVQQGVFKSLFPVVYLQNADLMSAALLPAMKVVFHVCLFAPLLLLAQEAFSGDGQRLDADAWISGRFFASMAILVLPFVYCAFATEADSAAARSQALFAALPVGASVESGTRPAGELTPGRRVEQSFVSDRDGLTAVAVRFATYQRNNRGEVRLTLKDDKGVLVVTHTVPASRLRDNHFYAFKFQPLPHSAGRRYALSVQVDGAAPASAPTVWIDDKATIAGGALAIDGKPEAGTLNLRLHYAP</sequence>
<gene>
    <name evidence="2" type="ORF">GON04_10065</name>
</gene>
<feature type="transmembrane region" description="Helical" evidence="1">
    <location>
        <begin position="485"/>
        <end position="507"/>
    </location>
</feature>
<feature type="transmembrane region" description="Helical" evidence="1">
    <location>
        <begin position="450"/>
        <end position="473"/>
    </location>
</feature>
<dbReference type="RefSeq" id="WP_157397763.1">
    <property type="nucleotide sequence ID" value="NZ_WSEL01000003.1"/>
</dbReference>
<feature type="transmembrane region" description="Helical" evidence="1">
    <location>
        <begin position="317"/>
        <end position="335"/>
    </location>
</feature>
<feature type="transmembrane region" description="Helical" evidence="1">
    <location>
        <begin position="717"/>
        <end position="735"/>
    </location>
</feature>
<name>A0A6N8ISG6_9BURK</name>
<protein>
    <submittedName>
        <fullName evidence="2">Uncharacterized protein</fullName>
    </submittedName>
</protein>
<reference evidence="2 3" key="1">
    <citation type="submission" date="2019-12" db="EMBL/GenBank/DDBJ databases">
        <authorList>
            <person name="Huq M.A."/>
        </authorList>
    </citation>
    <scope>NUCLEOTIDE SEQUENCE [LARGE SCALE GENOMIC DNA]</scope>
    <source>
        <strain evidence="2 3">MAH-25</strain>
    </source>
</reference>
<proteinExistence type="predicted"/>
<accession>A0A6N8ISG6</accession>
<feature type="transmembrane region" description="Helical" evidence="1">
    <location>
        <begin position="528"/>
        <end position="553"/>
    </location>
</feature>
<keyword evidence="3" id="KW-1185">Reference proteome</keyword>
<feature type="transmembrane region" description="Helical" evidence="1">
    <location>
        <begin position="95"/>
        <end position="116"/>
    </location>
</feature>
<keyword evidence="1" id="KW-0812">Transmembrane</keyword>
<dbReference type="EMBL" id="WSEL01000003">
    <property type="protein sequence ID" value="MVQ29794.1"/>
    <property type="molecule type" value="Genomic_DNA"/>
</dbReference>
<feature type="transmembrane region" description="Helical" evidence="1">
    <location>
        <begin position="291"/>
        <end position="311"/>
    </location>
</feature>
<comment type="caution">
    <text evidence="2">The sequence shown here is derived from an EMBL/GenBank/DDBJ whole genome shotgun (WGS) entry which is preliminary data.</text>
</comment>
<feature type="transmembrane region" description="Helical" evidence="1">
    <location>
        <begin position="642"/>
        <end position="661"/>
    </location>
</feature>
<evidence type="ECO:0000313" key="3">
    <source>
        <dbReference type="Proteomes" id="UP000469385"/>
    </source>
</evidence>
<feature type="transmembrane region" description="Helical" evidence="1">
    <location>
        <begin position="559"/>
        <end position="585"/>
    </location>
</feature>
<evidence type="ECO:0000256" key="1">
    <source>
        <dbReference type="SAM" id="Phobius"/>
    </source>
</evidence>
<feature type="transmembrane region" description="Helical" evidence="1">
    <location>
        <begin position="390"/>
        <end position="410"/>
    </location>
</feature>
<feature type="transmembrane region" description="Helical" evidence="1">
    <location>
        <begin position="767"/>
        <end position="788"/>
    </location>
</feature>
<keyword evidence="1" id="KW-1133">Transmembrane helix</keyword>
<organism evidence="2 3">
    <name type="scientific">Ramlibacter pinisoli</name>
    <dbReference type="NCBI Taxonomy" id="2682844"/>
    <lineage>
        <taxon>Bacteria</taxon>
        <taxon>Pseudomonadati</taxon>
        <taxon>Pseudomonadota</taxon>
        <taxon>Betaproteobacteria</taxon>
        <taxon>Burkholderiales</taxon>
        <taxon>Comamonadaceae</taxon>
        <taxon>Ramlibacter</taxon>
    </lineage>
</organism>
<feature type="transmembrane region" description="Helical" evidence="1">
    <location>
        <begin position="673"/>
        <end position="689"/>
    </location>
</feature>
<keyword evidence="1" id="KW-0472">Membrane</keyword>
<dbReference type="AlphaFoldDB" id="A0A6N8ISG6"/>
<feature type="transmembrane region" description="Helical" evidence="1">
    <location>
        <begin position="59"/>
        <end position="83"/>
    </location>
</feature>
<feature type="transmembrane region" description="Helical" evidence="1">
    <location>
        <begin position="809"/>
        <end position="827"/>
    </location>
</feature>